<dbReference type="Proteomes" id="UP001151516">
    <property type="component" value="Unassembled WGS sequence"/>
</dbReference>
<dbReference type="AlphaFoldDB" id="A0A9W8L7T3"/>
<feature type="region of interest" description="Disordered" evidence="1">
    <location>
        <begin position="273"/>
        <end position="362"/>
    </location>
</feature>
<keyword evidence="2" id="KW-0812">Transmembrane</keyword>
<dbReference type="EMBL" id="JANBTX010000001">
    <property type="protein sequence ID" value="KAJ2691333.1"/>
    <property type="molecule type" value="Genomic_DNA"/>
</dbReference>
<keyword evidence="2" id="KW-0472">Membrane</keyword>
<comment type="caution">
    <text evidence="3">The sequence shown here is derived from an EMBL/GenBank/DDBJ whole genome shotgun (WGS) entry which is preliminary data.</text>
</comment>
<gene>
    <name evidence="3" type="ORF">IWW39_000018</name>
</gene>
<feature type="region of interest" description="Disordered" evidence="1">
    <location>
        <begin position="248"/>
        <end position="267"/>
    </location>
</feature>
<protein>
    <submittedName>
        <fullName evidence="3">Uncharacterized protein</fullName>
    </submittedName>
</protein>
<feature type="transmembrane region" description="Helical" evidence="2">
    <location>
        <begin position="20"/>
        <end position="45"/>
    </location>
</feature>
<reference evidence="3" key="1">
    <citation type="submission" date="2022-07" db="EMBL/GenBank/DDBJ databases">
        <title>Phylogenomic reconstructions and comparative analyses of Kickxellomycotina fungi.</title>
        <authorList>
            <person name="Reynolds N.K."/>
            <person name="Stajich J.E."/>
            <person name="Barry K."/>
            <person name="Grigoriev I.V."/>
            <person name="Crous P."/>
            <person name="Smith M.E."/>
        </authorList>
    </citation>
    <scope>NUCLEOTIDE SEQUENCE</scope>
    <source>
        <strain evidence="3">CBS 109367</strain>
    </source>
</reference>
<name>A0A9W8L7T3_9FUNG</name>
<keyword evidence="2" id="KW-1133">Transmembrane helix</keyword>
<sequence>MGMLRPNGGHYHHYQHRGSGAGVFFGVSIIGMGLTVMSSTMFAAVRRATGLTFRRKLLWPPVDVKTGERWVKWYESRLAKIHETAEARIAFAIERYGKDIEDPAIREVWERQLREDVMEKVDRMEERKKCCTDLLLQAKERELNPGGEDRRRRHSPVLALYLYVGERCLEWLISWMRTSPHFCYEPRDPNSLSGSASLEWLMGGYENGPDSEPAIPKTTYIAEASIQHASGSATRLATPTPFIAVSQIQQQQQSPPLQELMPEPSAPSLTESQFLKMMPPPPDTPLIGGDDMQQSSESLSALRTAATNPMTGSSDQPQRYETIEPPPYTPVDNSDPGAESETEHDPALKTKKSAIAVHAESD</sequence>
<organism evidence="3 4">
    <name type="scientific">Coemansia spiralis</name>
    <dbReference type="NCBI Taxonomy" id="417178"/>
    <lineage>
        <taxon>Eukaryota</taxon>
        <taxon>Fungi</taxon>
        <taxon>Fungi incertae sedis</taxon>
        <taxon>Zoopagomycota</taxon>
        <taxon>Kickxellomycotina</taxon>
        <taxon>Kickxellomycetes</taxon>
        <taxon>Kickxellales</taxon>
        <taxon>Kickxellaceae</taxon>
        <taxon>Coemansia</taxon>
    </lineage>
</organism>
<evidence type="ECO:0000256" key="1">
    <source>
        <dbReference type="SAM" id="MobiDB-lite"/>
    </source>
</evidence>
<evidence type="ECO:0000313" key="4">
    <source>
        <dbReference type="Proteomes" id="UP001151516"/>
    </source>
</evidence>
<evidence type="ECO:0000256" key="2">
    <source>
        <dbReference type="SAM" id="Phobius"/>
    </source>
</evidence>
<feature type="compositionally biased region" description="Low complexity" evidence="1">
    <location>
        <begin position="248"/>
        <end position="263"/>
    </location>
</feature>
<keyword evidence="4" id="KW-1185">Reference proteome</keyword>
<dbReference type="OrthoDB" id="5580919at2759"/>
<proteinExistence type="predicted"/>
<accession>A0A9W8L7T3</accession>
<evidence type="ECO:0000313" key="3">
    <source>
        <dbReference type="EMBL" id="KAJ2691333.1"/>
    </source>
</evidence>
<feature type="compositionally biased region" description="Polar residues" evidence="1">
    <location>
        <begin position="292"/>
        <end position="319"/>
    </location>
</feature>